<dbReference type="EMBL" id="AYZQ01000005">
    <property type="protein sequence ID" value="KRM71366.1"/>
    <property type="molecule type" value="Genomic_DNA"/>
</dbReference>
<protein>
    <recommendedName>
        <fullName evidence="3">Thioredoxin domain-containing protein</fullName>
    </recommendedName>
</protein>
<dbReference type="Proteomes" id="UP000051672">
    <property type="component" value="Unassembled WGS sequence"/>
</dbReference>
<comment type="similarity">
    <text evidence="1">Belongs to the thioredoxin family.</text>
</comment>
<dbReference type="GO" id="GO:0045454">
    <property type="term" value="P:cell redox homeostasis"/>
    <property type="evidence" value="ECO:0007669"/>
    <property type="project" value="TreeGrafter"/>
</dbReference>
<evidence type="ECO:0000313" key="5">
    <source>
        <dbReference type="Proteomes" id="UP000051672"/>
    </source>
</evidence>
<proteinExistence type="inferred from homology"/>
<gene>
    <name evidence="4" type="ORF">FC34_GL001846</name>
</gene>
<dbReference type="PANTHER" id="PTHR45663">
    <property type="entry name" value="GEO12009P1"/>
    <property type="match status" value="1"/>
</dbReference>
<keyword evidence="2" id="KW-0676">Redox-active center</keyword>
<name>A0A0R2B5Q6_9LACO</name>
<comment type="caution">
    <text evidence="4">The sequence shown here is derived from an EMBL/GenBank/DDBJ whole genome shotgun (WGS) entry which is preliminary data.</text>
</comment>
<accession>A0A0R2B5Q6</accession>
<dbReference type="PATRIC" id="fig|1423727.3.peg.1871"/>
<dbReference type="GO" id="GO:0005829">
    <property type="term" value="C:cytosol"/>
    <property type="evidence" value="ECO:0007669"/>
    <property type="project" value="TreeGrafter"/>
</dbReference>
<dbReference type="InterPro" id="IPR036249">
    <property type="entry name" value="Thioredoxin-like_sf"/>
</dbReference>
<dbReference type="SUPFAM" id="SSF52833">
    <property type="entry name" value="Thioredoxin-like"/>
    <property type="match status" value="1"/>
</dbReference>
<feature type="domain" description="Thioredoxin" evidence="3">
    <location>
        <begin position="1"/>
        <end position="66"/>
    </location>
</feature>
<evidence type="ECO:0000256" key="1">
    <source>
        <dbReference type="ARBA" id="ARBA00008987"/>
    </source>
</evidence>
<evidence type="ECO:0000256" key="2">
    <source>
        <dbReference type="ARBA" id="ARBA00023284"/>
    </source>
</evidence>
<dbReference type="CDD" id="cd02947">
    <property type="entry name" value="TRX_family"/>
    <property type="match status" value="1"/>
</dbReference>
<keyword evidence="5" id="KW-1185">Reference proteome</keyword>
<dbReference type="AlphaFoldDB" id="A0A0R2B5Q6"/>
<dbReference type="Gene3D" id="3.40.30.10">
    <property type="entry name" value="Glutaredoxin"/>
    <property type="match status" value="1"/>
</dbReference>
<evidence type="ECO:0000259" key="3">
    <source>
        <dbReference type="Pfam" id="PF00085"/>
    </source>
</evidence>
<organism evidence="4 5">
    <name type="scientific">Lacticaseibacillus brantae DSM 23927</name>
    <dbReference type="NCBI Taxonomy" id="1423727"/>
    <lineage>
        <taxon>Bacteria</taxon>
        <taxon>Bacillati</taxon>
        <taxon>Bacillota</taxon>
        <taxon>Bacilli</taxon>
        <taxon>Lactobacillales</taxon>
        <taxon>Lactobacillaceae</taxon>
        <taxon>Lacticaseibacillus</taxon>
    </lineage>
</organism>
<sequence>MSPMLDELEQELEGLKVAKLNVEDYPEVAENYHVMTIPTLIVFKNGKAIEKVTGAYPKPKLKAYLTQKLESA</sequence>
<dbReference type="STRING" id="1423727.FC34_GL001846"/>
<dbReference type="PANTHER" id="PTHR45663:SF11">
    <property type="entry name" value="GEO12009P1"/>
    <property type="match status" value="1"/>
</dbReference>
<evidence type="ECO:0000313" key="4">
    <source>
        <dbReference type="EMBL" id="KRM71366.1"/>
    </source>
</evidence>
<reference evidence="4 5" key="1">
    <citation type="journal article" date="2015" name="Genome Announc.">
        <title>Expanding the biotechnology potential of lactobacilli through comparative genomics of 213 strains and associated genera.</title>
        <authorList>
            <person name="Sun Z."/>
            <person name="Harris H.M."/>
            <person name="McCann A."/>
            <person name="Guo C."/>
            <person name="Argimon S."/>
            <person name="Zhang W."/>
            <person name="Yang X."/>
            <person name="Jeffery I.B."/>
            <person name="Cooney J.C."/>
            <person name="Kagawa T.F."/>
            <person name="Liu W."/>
            <person name="Song Y."/>
            <person name="Salvetti E."/>
            <person name="Wrobel A."/>
            <person name="Rasinkangas P."/>
            <person name="Parkhill J."/>
            <person name="Rea M.C."/>
            <person name="O'Sullivan O."/>
            <person name="Ritari J."/>
            <person name="Douillard F.P."/>
            <person name="Paul Ross R."/>
            <person name="Yang R."/>
            <person name="Briner A.E."/>
            <person name="Felis G.E."/>
            <person name="de Vos W.M."/>
            <person name="Barrangou R."/>
            <person name="Klaenhammer T.R."/>
            <person name="Caufield P.W."/>
            <person name="Cui Y."/>
            <person name="Zhang H."/>
            <person name="O'Toole P.W."/>
        </authorList>
    </citation>
    <scope>NUCLEOTIDE SEQUENCE [LARGE SCALE GENOMIC DNA]</scope>
    <source>
        <strain evidence="4 5">DSM 23927</strain>
    </source>
</reference>
<dbReference type="Pfam" id="PF00085">
    <property type="entry name" value="Thioredoxin"/>
    <property type="match status" value="1"/>
</dbReference>
<dbReference type="InterPro" id="IPR013766">
    <property type="entry name" value="Thioredoxin_domain"/>
</dbReference>
<dbReference type="GO" id="GO:0015035">
    <property type="term" value="F:protein-disulfide reductase activity"/>
    <property type="evidence" value="ECO:0007669"/>
    <property type="project" value="TreeGrafter"/>
</dbReference>